<keyword evidence="2" id="KW-0472">Membrane</keyword>
<feature type="region of interest" description="Disordered" evidence="1">
    <location>
        <begin position="1"/>
        <end position="125"/>
    </location>
</feature>
<feature type="compositionally biased region" description="Low complexity" evidence="1">
    <location>
        <begin position="1"/>
        <end position="27"/>
    </location>
</feature>
<gene>
    <name evidence="4" type="ORF">NUH22_06825</name>
</gene>
<evidence type="ECO:0000313" key="5">
    <source>
        <dbReference type="Proteomes" id="UP001060018"/>
    </source>
</evidence>
<feature type="compositionally biased region" description="Polar residues" evidence="1">
    <location>
        <begin position="2514"/>
        <end position="2527"/>
    </location>
</feature>
<organism evidence="4 5">
    <name type="scientific">Glutamicibacter halophytocola</name>
    <dbReference type="NCBI Taxonomy" id="1933880"/>
    <lineage>
        <taxon>Bacteria</taxon>
        <taxon>Bacillati</taxon>
        <taxon>Actinomycetota</taxon>
        <taxon>Actinomycetes</taxon>
        <taxon>Micrococcales</taxon>
        <taxon>Micrococcaceae</taxon>
        <taxon>Glutamicibacter</taxon>
    </lineage>
</organism>
<keyword evidence="2" id="KW-0812">Transmembrane</keyword>
<feature type="compositionally biased region" description="Polar residues" evidence="1">
    <location>
        <begin position="28"/>
        <end position="40"/>
    </location>
</feature>
<dbReference type="RefSeq" id="WP_257746207.1">
    <property type="nucleotide sequence ID" value="NZ_CP102487.1"/>
</dbReference>
<proteinExistence type="predicted"/>
<protein>
    <recommendedName>
        <fullName evidence="3">SpaA-like prealbumin fold domain-containing protein</fullName>
    </recommendedName>
</protein>
<dbReference type="InterPro" id="IPR055371">
    <property type="entry name" value="SpaA_PFL_dom_4"/>
</dbReference>
<keyword evidence="2" id="KW-1133">Transmembrane helix</keyword>
<feature type="region of interest" description="Disordered" evidence="1">
    <location>
        <begin position="2514"/>
        <end position="2557"/>
    </location>
</feature>
<reference evidence="4" key="1">
    <citation type="journal article" date="2022" name="Pest Manag. Sci.">
        <title>Glutamicibacter halophytocola-mediated host fitness of potato tuber moth on Solanaceae crops.</title>
        <authorList>
            <person name="Wang W."/>
            <person name="Xiao G."/>
            <person name="Du G."/>
            <person name="Chang L."/>
            <person name="Yang Y."/>
            <person name="Ye J."/>
            <person name="Chen B."/>
        </authorList>
    </citation>
    <scope>NUCLEOTIDE SEQUENCE</scope>
    <source>
        <strain evidence="4">S2</strain>
    </source>
</reference>
<dbReference type="Pfam" id="PF24514">
    <property type="entry name" value="SpaA_4"/>
    <property type="match status" value="1"/>
</dbReference>
<dbReference type="EMBL" id="CP102487">
    <property type="protein sequence ID" value="UUX60319.1"/>
    <property type="molecule type" value="Genomic_DNA"/>
</dbReference>
<feature type="compositionally biased region" description="Low complexity" evidence="1">
    <location>
        <begin position="62"/>
        <end position="75"/>
    </location>
</feature>
<name>A0AA94XUN5_9MICC</name>
<feature type="transmembrane region" description="Helical" evidence="2">
    <location>
        <begin position="2567"/>
        <end position="2586"/>
    </location>
</feature>
<evidence type="ECO:0000256" key="2">
    <source>
        <dbReference type="SAM" id="Phobius"/>
    </source>
</evidence>
<sequence>MAAEPTAGVETQETETVATPEETTADASKQSEGSTGTSAETPALKSEPSSTAVEPETEAAEPSESPAPVKKSAPAKADEPKTIQAPAVKAEPPADESKATVTKKATKVSVAPSPTPKESAAESTKAEAKALEVAAAALEPGEPVTCDYNQDMGSINTFMQKNDVMADYANGNINNGLYEGGVVHQRIQMTLPAGENELVLKYQVKQAGKWAYDELLNQTVDGAEITGWTVVPGSGDDRQDTVYVTLWVDGEEGDEANVTLYFDAHIASELDHGPGTGASSINGSPYHVYIESLNCKSAGQRDNQIQASAVQAGKVTIVKDATPADGTDFDFTIHENRFGNSTGFSLDDSADSDTGASLPDSVTYTVTPSTVTVTEADLPSGWNLSDISCTDSGATRTGQAISFELSDNEEVTCTFVNSKTTYKELTLQKDVKASFDRDYDWQLEKSLADGQDATVNSSETGVEVDYNVVATASDAQDDNFELSGNITVNNPNDAAISGVTLSDQLDGANCVISAGGSPISNPVTVDPGETVYTYTCDLPEGTSASSSGTNTVSATWNADAYYGTDGEASASADYDFATVTPTVTDDEVTVTDSEFDLSSVEGGNVVTVADSPKTFAYSITWDGVLGQCTDYVNTASLAEDDGQVLTDDATVEVCLGQDLNITKNVVSSFNRSYDWSIVKDAIGEQPYTADPETGEFTAEYSVTVTPESYSDSDWAMSGQITVENPNDWQSVSTTVSDQVDVGGGAACTVVSVVGHPEIMDADPGTAGFQIEIAAGQTLAFDYSCTFESKPNYEGSNTAEVTWSADEAFTASGSAQEVVPVNADDWTQTPLNDTVEVTDPLHEFDPAWVIHYSDGVQTKTYTYTWTVEDAGTCQNFMNTATITGSNQLVKSDDAEVQGCYEAGLTVTKDVQASYDRTYLWDIDKKLAEGQSPDVVVEEDGTATVKYTVDVDNTGYTDSDQQISGSITVNNPNDFEDIEVTVSDQNTLLAECTINAEDSNPDLAGVQQLVPRNDSVVVAYTCDASEVTEADYSGHSNTAVVTWGDGQQAESQPVPIEFMLDEAIDESVEVFDDNADPESEATLLGTVNQAEAPKSFTYETTYEVPRDQCLVFTNTAWVVLTGDDVSDSQDVSICDQKNLTITKDVTASYERDYDWSVEKQVDQSQFTVAGDGTVTAHYTVKATAGDAQDSSKQVSGSITISNPNTQVGELTGTVTDLVSIPSASCTILGADADESMDGFQVVLADGQSIVLDYECSIPAGTDISSVYDNTATVTWGQERQAQDVVEFEFEQVKLTDDSVEVIDDKTVPGEEVSLGTATVQNSPVTFEYDVQLQGVAGTCTDYTNTAVVNEATEQGEENTATATTTVCAGADMDISKNVVTSFDRSYIWGLEKELLSGEPLAANPQTGEVTAEYRVTVTPEGHEDGNWAMSGEITVSNPNDWQDAPVTVQDFADVGGEVACTITSVQGEAVADMSAQEPGFQTVIPAGTQWVMTYSCTFESQPAYDGHNTATVDWDAQALNTINGDDSATVEITEDDWSQTPLNDTVTITDSRHEFDPEWTVNVEDGVQSRDYSVTWTVDEAGTCQVFENVATLTGDDGFTATDNELAQACREAALQISKSVEASYDRTHQWTIEKSLAEGQDDKVTVDGEGAAPIDYVINVENTGYEDSGWMLDGVITITNPNQYTSIDATVQDTVDLDGIICTTSQPAVTIPANGSIDVGYSCDVSAGVDSSSYSGGTNTATVSWGDERESSTQVPIEFALDVETDREVGIWDDKSNPDEPVLLRNVSVDDSPVTIEYTVEHDAPAGQCASYTNTAWIDIQAGEDPRDQVTVEVCGLLDLMVTKDAEASFDRTYLWDLEKKVDRTEVTVAEDGTADFSYTVSAVPKGVEDSAHEVHGMITLINPNRFESASTVATVADEISIEGVTCTIQAEDSDPQTEGLQVPLPVGQDGDGATVQLPYSCTGEPQELSGSNTVTATWGEDSTVAATVPVDYLLDEETNKQVTVMDDKTNPDEPVILGEAMWNAEGTPIDFDYTLRHQAQAGTCTEFTNTAVIEQTGADDSTTVTLCGQMALGLEKTAEALVDLDYEWDVVKQLDQSRLEYNEDGTLNAHYSVEARNTGVAEKNLRLSGTVLVSNPNDFDSITATLADQANTAGVTCRIDAMDADEAAAGLQVVINAGENLGARYECDLASWLTTEAFEGAVNTVTATFEGREVSAEASIDFETDEITDETVTVTDDMMNPDGEPKVLGEVHVLQSPQQFDYELTVEPEEGTCTVYTNIAAVHEDTDGNGRDESSVDLQVCIEQGLMVAKSANAQYLRDYDWSVLKDAKQTQFKVEADGHAKADYTVEAKLEGYEDQEFTVSGEITVANPNDFKDTEVLVEDKISLESSTCTVEGLNDGKLTIPAGETITLHYSCSFDEPVAEADYTGQENKVNISWSDENGDAQSVSATAPLDFKAAEVQDEKVTVLDDYANPDHARELGTVTADEKSKKFTYTMDLAGVAGKCQTWTNTATVEESASQDENNSDSVDVEVCSEAPQAAPPAPPAPPAAPPARPAPLAATGMDEGLLWLVGSASMVIIAGALMLLRYRRRTH</sequence>
<feature type="compositionally biased region" description="Pro residues" evidence="1">
    <location>
        <begin position="2539"/>
        <end position="2555"/>
    </location>
</feature>
<evidence type="ECO:0000313" key="4">
    <source>
        <dbReference type="EMBL" id="UUX60319.1"/>
    </source>
</evidence>
<feature type="compositionally biased region" description="Low complexity" evidence="1">
    <location>
        <begin position="99"/>
        <end position="123"/>
    </location>
</feature>
<feature type="domain" description="SpaA-like prealbumin fold" evidence="3">
    <location>
        <begin position="315"/>
        <end position="419"/>
    </location>
</feature>
<dbReference type="Proteomes" id="UP001060018">
    <property type="component" value="Chromosome"/>
</dbReference>
<evidence type="ECO:0000259" key="3">
    <source>
        <dbReference type="Pfam" id="PF24514"/>
    </source>
</evidence>
<evidence type="ECO:0000256" key="1">
    <source>
        <dbReference type="SAM" id="MobiDB-lite"/>
    </source>
</evidence>
<accession>A0AA94XUN5</accession>